<evidence type="ECO:0000256" key="1">
    <source>
        <dbReference type="ARBA" id="ARBA00022737"/>
    </source>
</evidence>
<name>A0ABN9AAF5_9NEOB</name>
<evidence type="ECO:0000259" key="4">
    <source>
        <dbReference type="PROSITE" id="PS01180"/>
    </source>
</evidence>
<dbReference type="InterPro" id="IPR000859">
    <property type="entry name" value="CUB_dom"/>
</dbReference>
<evidence type="ECO:0000313" key="6">
    <source>
        <dbReference type="Proteomes" id="UP001162483"/>
    </source>
</evidence>
<dbReference type="Proteomes" id="UP001162483">
    <property type="component" value="Unassembled WGS sequence"/>
</dbReference>
<keyword evidence="2" id="KW-1015">Disulfide bond</keyword>
<dbReference type="PANTHER" id="PTHR24251:SF45">
    <property type="entry name" value="METALLOENDOPEPTIDASE"/>
    <property type="match status" value="1"/>
</dbReference>
<proteinExistence type="predicted"/>
<comment type="caution">
    <text evidence="3">Lacks conserved residue(s) required for the propagation of feature annotation.</text>
</comment>
<evidence type="ECO:0000256" key="3">
    <source>
        <dbReference type="PROSITE-ProRule" id="PRU00059"/>
    </source>
</evidence>
<dbReference type="SUPFAM" id="SSF49854">
    <property type="entry name" value="Spermadhesin, CUB domain"/>
    <property type="match status" value="2"/>
</dbReference>
<organism evidence="5 6">
    <name type="scientific">Staurois parvus</name>
    <dbReference type="NCBI Taxonomy" id="386267"/>
    <lineage>
        <taxon>Eukaryota</taxon>
        <taxon>Metazoa</taxon>
        <taxon>Chordata</taxon>
        <taxon>Craniata</taxon>
        <taxon>Vertebrata</taxon>
        <taxon>Euteleostomi</taxon>
        <taxon>Amphibia</taxon>
        <taxon>Batrachia</taxon>
        <taxon>Anura</taxon>
        <taxon>Neobatrachia</taxon>
        <taxon>Ranoidea</taxon>
        <taxon>Ranidae</taxon>
        <taxon>Staurois</taxon>
    </lineage>
</organism>
<gene>
    <name evidence="5" type="ORF">SPARVUS_LOCUS309100</name>
</gene>
<comment type="caution">
    <text evidence="5">The sequence shown here is derived from an EMBL/GenBank/DDBJ whole genome shotgun (WGS) entry which is preliminary data.</text>
</comment>
<dbReference type="EMBL" id="CATNWA010000097">
    <property type="protein sequence ID" value="CAI9532967.1"/>
    <property type="molecule type" value="Genomic_DNA"/>
</dbReference>
<feature type="non-terminal residue" evidence="5">
    <location>
        <position position="189"/>
    </location>
</feature>
<evidence type="ECO:0000256" key="2">
    <source>
        <dbReference type="ARBA" id="ARBA00023157"/>
    </source>
</evidence>
<protein>
    <recommendedName>
        <fullName evidence="4">CUB domain-containing protein</fullName>
    </recommendedName>
</protein>
<dbReference type="Pfam" id="PF00431">
    <property type="entry name" value="CUB"/>
    <property type="match status" value="1"/>
</dbReference>
<evidence type="ECO:0000313" key="5">
    <source>
        <dbReference type="EMBL" id="CAI9532967.1"/>
    </source>
</evidence>
<dbReference type="SMART" id="SM00042">
    <property type="entry name" value="CUB"/>
    <property type="match status" value="1"/>
</dbReference>
<dbReference type="InterPro" id="IPR035914">
    <property type="entry name" value="Sperma_CUB_dom_sf"/>
</dbReference>
<feature type="non-terminal residue" evidence="5">
    <location>
        <position position="1"/>
    </location>
</feature>
<sequence length="189" mass="21060">GKVQKFCGNETNKIPDFYSYGRTAAITFKSQEYTPGSRLTFTYQVTNCSREYNQSFGYLKSPGWPENYPNRIECTTILRAPDSHSISLFFSAFHLEPSFFSCHDYLEVRNGSSSDSPLLGTYCGNSLPNPIFPKNNVLRLLFKSDISTSHQGYEITWTSSPSGCGGTLLGDHGSFTSPDYPGTYSNNTD</sequence>
<dbReference type="Gene3D" id="2.60.120.290">
    <property type="entry name" value="Spermadhesin, CUB domain"/>
    <property type="match status" value="1"/>
</dbReference>
<feature type="domain" description="CUB" evidence="4">
    <location>
        <begin position="164"/>
        <end position="189"/>
    </location>
</feature>
<keyword evidence="6" id="KW-1185">Reference proteome</keyword>
<feature type="domain" description="CUB" evidence="4">
    <location>
        <begin position="48"/>
        <end position="160"/>
    </location>
</feature>
<dbReference type="CDD" id="cd00041">
    <property type="entry name" value="CUB"/>
    <property type="match status" value="1"/>
</dbReference>
<dbReference type="PANTHER" id="PTHR24251">
    <property type="entry name" value="OVOCHYMASE-RELATED"/>
    <property type="match status" value="1"/>
</dbReference>
<dbReference type="PROSITE" id="PS01180">
    <property type="entry name" value="CUB"/>
    <property type="match status" value="2"/>
</dbReference>
<accession>A0ABN9AAF5</accession>
<reference evidence="5" key="1">
    <citation type="submission" date="2023-05" db="EMBL/GenBank/DDBJ databases">
        <authorList>
            <person name="Stuckert A."/>
        </authorList>
    </citation>
    <scope>NUCLEOTIDE SEQUENCE</scope>
</reference>
<keyword evidence="1" id="KW-0677">Repeat</keyword>